<keyword evidence="8" id="KW-1185">Reference proteome</keyword>
<dbReference type="AlphaFoldDB" id="A0A147H4E8"/>
<dbReference type="InterPro" id="IPR050446">
    <property type="entry name" value="FAD-oxidoreductase/Apoptosis"/>
</dbReference>
<dbReference type="PATRIC" id="fig|433924.3.peg.3034"/>
<dbReference type="InterPro" id="IPR023753">
    <property type="entry name" value="FAD/NAD-binding_dom"/>
</dbReference>
<dbReference type="Gene3D" id="3.50.50.60">
    <property type="entry name" value="FAD/NAD(P)-binding domain"/>
    <property type="match status" value="2"/>
</dbReference>
<dbReference type="SUPFAM" id="SSF51905">
    <property type="entry name" value="FAD/NAD(P)-binding domain"/>
    <property type="match status" value="2"/>
</dbReference>
<proteinExistence type="predicted"/>
<dbReference type="Pfam" id="PF07992">
    <property type="entry name" value="Pyr_redox_2"/>
    <property type="match status" value="1"/>
</dbReference>
<dbReference type="Pfam" id="PF14759">
    <property type="entry name" value="Reductase_C"/>
    <property type="match status" value="1"/>
</dbReference>
<gene>
    <name evidence="7" type="ORF">NS331_05830</name>
</gene>
<keyword evidence="3" id="KW-0274">FAD</keyword>
<evidence type="ECO:0000313" key="7">
    <source>
        <dbReference type="EMBL" id="KTT24816.1"/>
    </source>
</evidence>
<name>A0A147H4E8_9BURK</name>
<evidence type="ECO:0000256" key="3">
    <source>
        <dbReference type="ARBA" id="ARBA00022827"/>
    </source>
</evidence>
<dbReference type="EMBL" id="LDSL01000038">
    <property type="protein sequence ID" value="KTT24816.1"/>
    <property type="molecule type" value="Genomic_DNA"/>
</dbReference>
<dbReference type="Gene3D" id="3.30.390.30">
    <property type="match status" value="1"/>
</dbReference>
<dbReference type="Proteomes" id="UP000072741">
    <property type="component" value="Unassembled WGS sequence"/>
</dbReference>
<organism evidence="7 8">
    <name type="scientific">Pseudacidovorax intermedius</name>
    <dbReference type="NCBI Taxonomy" id="433924"/>
    <lineage>
        <taxon>Bacteria</taxon>
        <taxon>Pseudomonadati</taxon>
        <taxon>Pseudomonadota</taxon>
        <taxon>Betaproteobacteria</taxon>
        <taxon>Burkholderiales</taxon>
        <taxon>Comamonadaceae</taxon>
        <taxon>Pseudacidovorax</taxon>
    </lineage>
</organism>
<feature type="domain" description="FAD/NAD(P)-binding" evidence="5">
    <location>
        <begin position="12"/>
        <end position="315"/>
    </location>
</feature>
<evidence type="ECO:0000313" key="8">
    <source>
        <dbReference type="Proteomes" id="UP000072741"/>
    </source>
</evidence>
<accession>A0A147H4E8</accession>
<dbReference type="OrthoDB" id="9769238at2"/>
<comment type="caution">
    <text evidence="7">The sequence shown here is derived from an EMBL/GenBank/DDBJ whole genome shotgun (WGS) entry which is preliminary data.</text>
</comment>
<evidence type="ECO:0000259" key="5">
    <source>
        <dbReference type="Pfam" id="PF07992"/>
    </source>
</evidence>
<feature type="domain" description="Reductase C-terminal" evidence="6">
    <location>
        <begin position="334"/>
        <end position="418"/>
    </location>
</feature>
<dbReference type="GO" id="GO:0016651">
    <property type="term" value="F:oxidoreductase activity, acting on NAD(P)H"/>
    <property type="evidence" value="ECO:0007669"/>
    <property type="project" value="TreeGrafter"/>
</dbReference>
<dbReference type="InterPro" id="IPR036188">
    <property type="entry name" value="FAD/NAD-bd_sf"/>
</dbReference>
<evidence type="ECO:0000256" key="4">
    <source>
        <dbReference type="ARBA" id="ARBA00023002"/>
    </source>
</evidence>
<dbReference type="GO" id="GO:0005737">
    <property type="term" value="C:cytoplasm"/>
    <property type="evidence" value="ECO:0007669"/>
    <property type="project" value="TreeGrafter"/>
</dbReference>
<sequence>MNMETVQQAHWDLIVIGAGHAGSELAVTTRQAGWAGSILLLGDEPGLPYHRPPLSKAYLSGEMDAGALALRPEAAYERAGVVRRSGVRVAAIDRVRHELVLAGSGERLRYGKLALCTGGRPRPYRCEGIDPDAPPSNLLYLRTAADADRLRAFVKPGARIAVLGGGYVGLEVAASAAKAGMQVTVLEAQPRVLARVAGPRLSQFYEDEHRRHGVDIRTGMQVLAVQCVDGVITALDGTNGERIEADVVVAGIGMEPEVSLAIEAGLGGVDGIPVDTHGQTADPDVFAAGDCTRHVHPAYERDVRIESVPNALEQARAVAGWLGGKPKPYTAIPWFWSDQYDLKLQMAGLPQGHDQCVLRGDPATRSFCAFYLKGGQLLAIDAVNRPGDFMLVRRAMAQPLHVDAARLADESQPLKALLQA</sequence>
<evidence type="ECO:0000259" key="6">
    <source>
        <dbReference type="Pfam" id="PF14759"/>
    </source>
</evidence>
<dbReference type="PRINTS" id="PR00411">
    <property type="entry name" value="PNDRDTASEI"/>
</dbReference>
<dbReference type="PRINTS" id="PR00368">
    <property type="entry name" value="FADPNR"/>
</dbReference>
<evidence type="ECO:0000256" key="1">
    <source>
        <dbReference type="ARBA" id="ARBA00001974"/>
    </source>
</evidence>
<dbReference type="PANTHER" id="PTHR43557">
    <property type="entry name" value="APOPTOSIS-INDUCING FACTOR 1"/>
    <property type="match status" value="1"/>
</dbReference>
<dbReference type="SUPFAM" id="SSF55424">
    <property type="entry name" value="FAD/NAD-linked reductases, dimerisation (C-terminal) domain"/>
    <property type="match status" value="1"/>
</dbReference>
<keyword evidence="2" id="KW-0285">Flavoprotein</keyword>
<keyword evidence="4" id="KW-0560">Oxidoreductase</keyword>
<evidence type="ECO:0000256" key="2">
    <source>
        <dbReference type="ARBA" id="ARBA00022630"/>
    </source>
</evidence>
<comment type="cofactor">
    <cofactor evidence="1">
        <name>FAD</name>
        <dbReference type="ChEBI" id="CHEBI:57692"/>
    </cofactor>
</comment>
<reference evidence="7 8" key="1">
    <citation type="journal article" date="2016" name="Front. Microbiol.">
        <title>Genomic Resource of Rice Seed Associated Bacteria.</title>
        <authorList>
            <person name="Midha S."/>
            <person name="Bansal K."/>
            <person name="Sharma S."/>
            <person name="Kumar N."/>
            <person name="Patil P.P."/>
            <person name="Chaudhry V."/>
            <person name="Patil P.B."/>
        </authorList>
    </citation>
    <scope>NUCLEOTIDE SEQUENCE [LARGE SCALE GENOMIC DNA]</scope>
    <source>
        <strain evidence="7 8">NS331</strain>
    </source>
</reference>
<dbReference type="InterPro" id="IPR028202">
    <property type="entry name" value="Reductase_C"/>
</dbReference>
<dbReference type="InterPro" id="IPR016156">
    <property type="entry name" value="FAD/NAD-linked_Rdtase_dimer_sf"/>
</dbReference>
<protein>
    <submittedName>
        <fullName evidence="7">Pyridine nucleotide-disulfide oxidoreductase</fullName>
    </submittedName>
</protein>
<dbReference type="PANTHER" id="PTHR43557:SF2">
    <property type="entry name" value="RIESKE DOMAIN-CONTAINING PROTEIN-RELATED"/>
    <property type="match status" value="1"/>
</dbReference>